<dbReference type="OrthoDB" id="5360192at2"/>
<evidence type="ECO:0000256" key="1">
    <source>
        <dbReference type="SAM" id="Phobius"/>
    </source>
</evidence>
<evidence type="ECO:0000313" key="2">
    <source>
        <dbReference type="EMBL" id="PKV14325.1"/>
    </source>
</evidence>
<name>A0A2N3RP94_9XANT</name>
<dbReference type="Proteomes" id="UP000233748">
    <property type="component" value="Unassembled WGS sequence"/>
</dbReference>
<proteinExistence type="predicted"/>
<accession>A0A2N3RP94</accession>
<keyword evidence="1" id="KW-0472">Membrane</keyword>
<evidence type="ECO:0000313" key="5">
    <source>
        <dbReference type="Proteomes" id="UP000233748"/>
    </source>
</evidence>
<comment type="caution">
    <text evidence="2">The sequence shown here is derived from an EMBL/GenBank/DDBJ whole genome shotgun (WGS) entry which is preliminary data.</text>
</comment>
<dbReference type="Pfam" id="PF10990">
    <property type="entry name" value="DUF2809"/>
    <property type="match status" value="1"/>
</dbReference>
<dbReference type="EMBL" id="PHKW01000001">
    <property type="protein sequence ID" value="PKV18607.1"/>
    <property type="molecule type" value="Genomic_DNA"/>
</dbReference>
<feature type="transmembrane region" description="Helical" evidence="1">
    <location>
        <begin position="65"/>
        <end position="84"/>
    </location>
</feature>
<dbReference type="InterPro" id="IPR021257">
    <property type="entry name" value="DUF2809"/>
</dbReference>
<sequence>MSRLSMHGRARYLLLTFAVLAIEIAIGAGKLGGPWVRGSLGDVLAVILVYCGLRGMLALAPRWACVLAVAIGCLIEGLQATHLADRLELRPGSAAYIALGNTATLHDLLMYLIGGSLAYTGDVLSWRATTSRRRRSLQ</sequence>
<keyword evidence="1" id="KW-1133">Transmembrane helix</keyword>
<dbReference type="AlphaFoldDB" id="A0A2N3RP94"/>
<feature type="transmembrane region" description="Helical" evidence="1">
    <location>
        <begin position="108"/>
        <end position="126"/>
    </location>
</feature>
<keyword evidence="1" id="KW-0812">Transmembrane</keyword>
<evidence type="ECO:0000313" key="3">
    <source>
        <dbReference type="EMBL" id="PKV18607.1"/>
    </source>
</evidence>
<feature type="transmembrane region" description="Helical" evidence="1">
    <location>
        <begin position="35"/>
        <end position="53"/>
    </location>
</feature>
<protein>
    <submittedName>
        <fullName evidence="2">DUF2809 domain-containing protein</fullName>
    </submittedName>
</protein>
<evidence type="ECO:0000313" key="4">
    <source>
        <dbReference type="Proteomes" id="UP000233720"/>
    </source>
</evidence>
<reference evidence="4 5" key="1">
    <citation type="submission" date="2017-11" db="EMBL/GenBank/DDBJ databases">
        <title>Xanthomonas prunicola sp. nov., a novel pathogen that affects nectarine (Prunus persica var. nectarine) trees.</title>
        <authorList>
            <person name="Lopez M."/>
            <person name="Lopez-Soriano P."/>
            <person name="Garita-Cambronero J."/>
            <person name="Beltran C."/>
            <person name="Taghouti G."/>
            <person name="Portier P."/>
            <person name="Cubero J."/>
            <person name="Fischer-Le Saux M."/>
            <person name="Marco-Noales E."/>
        </authorList>
    </citation>
    <scope>NUCLEOTIDE SEQUENCE [LARGE SCALE GENOMIC DNA]</scope>
    <source>
        <strain evidence="2 4">CFBP8353</strain>
        <strain evidence="3 5">CFBP8354</strain>
    </source>
</reference>
<dbReference type="Proteomes" id="UP000233720">
    <property type="component" value="Unassembled WGS sequence"/>
</dbReference>
<organism evidence="2 4">
    <name type="scientific">Xanthomonas prunicola</name>
    <dbReference type="NCBI Taxonomy" id="2053930"/>
    <lineage>
        <taxon>Bacteria</taxon>
        <taxon>Pseudomonadati</taxon>
        <taxon>Pseudomonadota</taxon>
        <taxon>Gammaproteobacteria</taxon>
        <taxon>Lysobacterales</taxon>
        <taxon>Lysobacteraceae</taxon>
        <taxon>Xanthomonas</taxon>
    </lineage>
</organism>
<keyword evidence="5" id="KW-1185">Reference proteome</keyword>
<dbReference type="RefSeq" id="WP_101362092.1">
    <property type="nucleotide sequence ID" value="NZ_PHKV01000001.1"/>
</dbReference>
<dbReference type="EMBL" id="PHKV01000001">
    <property type="protein sequence ID" value="PKV14325.1"/>
    <property type="molecule type" value="Genomic_DNA"/>
</dbReference>
<gene>
    <name evidence="2" type="ORF">XpruCFBP8353_04520</name>
    <name evidence="3" type="ORF">XpruCFBP8354_04520</name>
</gene>
<feature type="transmembrane region" description="Helical" evidence="1">
    <location>
        <begin position="12"/>
        <end position="29"/>
    </location>
</feature>